<dbReference type="RefSeq" id="WP_096157903.1">
    <property type="nucleotide sequence ID" value="NZ_NRGX01000001.1"/>
</dbReference>
<proteinExistence type="predicted"/>
<reference evidence="2 3" key="1">
    <citation type="journal article" date="2017" name="Elife">
        <title>Extensive horizontal gene transfer in cheese-associated bacteria.</title>
        <authorList>
            <person name="Bonham K.S."/>
            <person name="Wolfe B.E."/>
            <person name="Dutton R.J."/>
        </authorList>
    </citation>
    <scope>NUCLEOTIDE SEQUENCE [LARGE SCALE GENOMIC DNA]</scope>
    <source>
        <strain evidence="2 3">JB5</strain>
    </source>
</reference>
<dbReference type="EMBL" id="NRGX01000001">
    <property type="protein sequence ID" value="PCC18326.1"/>
    <property type="molecule type" value="Genomic_DNA"/>
</dbReference>
<feature type="compositionally biased region" description="Pro residues" evidence="1">
    <location>
        <begin position="1"/>
        <end position="14"/>
    </location>
</feature>
<feature type="region of interest" description="Disordered" evidence="1">
    <location>
        <begin position="154"/>
        <end position="177"/>
    </location>
</feature>
<evidence type="ECO:0000313" key="3">
    <source>
        <dbReference type="Proteomes" id="UP000218377"/>
    </source>
</evidence>
<protein>
    <recommendedName>
        <fullName evidence="4">DUF4913 domain-containing protein</fullName>
    </recommendedName>
</protein>
<sequence>MNPENTPPDTPQPEPDFDGVDLSDLPPEIEAKVRQLSKQAYVNDLSATLAGVPRPINWRTLPPDDLEHELLDLNAWVDWLRHTYGLPAQVVPPMWHRHPELLWELSALRQYWLFCFDPQAKGNQALAWHHDFAVARERLRDWVTISGTRLDRDRPTRITPWPGGEAEDWTEPDTTERPVAKRMDDFVSFVAEQVAGRLAEQDAVIRRVLAEEMRSDDGT</sequence>
<comment type="caution">
    <text evidence="2">The sequence shown here is derived from an EMBL/GenBank/DDBJ whole genome shotgun (WGS) entry which is preliminary data.</text>
</comment>
<feature type="region of interest" description="Disordered" evidence="1">
    <location>
        <begin position="1"/>
        <end position="24"/>
    </location>
</feature>
<evidence type="ECO:0000256" key="1">
    <source>
        <dbReference type="SAM" id="MobiDB-lite"/>
    </source>
</evidence>
<gene>
    <name evidence="2" type="ORF">CIK79_08515</name>
</gene>
<dbReference type="AlphaFoldDB" id="A0A2A3X3R1"/>
<evidence type="ECO:0008006" key="4">
    <source>
        <dbReference type="Google" id="ProtNLM"/>
    </source>
</evidence>
<name>A0A2A3X3R1_BREAU</name>
<accession>A0A2A3X3R1</accession>
<organism evidence="2 3">
    <name type="scientific">Brevibacterium aurantiacum</name>
    <dbReference type="NCBI Taxonomy" id="273384"/>
    <lineage>
        <taxon>Bacteria</taxon>
        <taxon>Bacillati</taxon>
        <taxon>Actinomycetota</taxon>
        <taxon>Actinomycetes</taxon>
        <taxon>Micrococcales</taxon>
        <taxon>Brevibacteriaceae</taxon>
        <taxon>Brevibacterium</taxon>
    </lineage>
</organism>
<dbReference type="Proteomes" id="UP000218377">
    <property type="component" value="Unassembled WGS sequence"/>
</dbReference>
<evidence type="ECO:0000313" key="2">
    <source>
        <dbReference type="EMBL" id="PCC18326.1"/>
    </source>
</evidence>